<protein>
    <submittedName>
        <fullName evidence="3">F-box domain-containing protein</fullName>
    </submittedName>
</protein>
<dbReference type="CDD" id="cd22150">
    <property type="entry name" value="F-box_CeFBXA-like"/>
    <property type="match status" value="1"/>
</dbReference>
<dbReference type="PANTHER" id="PTHR23015">
    <property type="entry name" value="UNCHARACTERIZED C.ELEGANS PROTEIN"/>
    <property type="match status" value="1"/>
</dbReference>
<evidence type="ECO:0000313" key="3">
    <source>
        <dbReference type="WBParaSite" id="Csp11.Scaffold629.g11166.t1"/>
    </source>
</evidence>
<dbReference type="InterPro" id="IPR001810">
    <property type="entry name" value="F-box_dom"/>
</dbReference>
<dbReference type="PROSITE" id="PS50181">
    <property type="entry name" value="FBOX"/>
    <property type="match status" value="1"/>
</dbReference>
<dbReference type="PANTHER" id="PTHR23015:SF4">
    <property type="entry name" value="DUF38 DOMAIN-CONTAINING PROTEIN-RELATED"/>
    <property type="match status" value="1"/>
</dbReference>
<evidence type="ECO:0000313" key="2">
    <source>
        <dbReference type="Proteomes" id="UP000095282"/>
    </source>
</evidence>
<dbReference type="InterPro" id="IPR002900">
    <property type="entry name" value="DUF38/FTH_CAE_spp"/>
</dbReference>
<accession>A0A1I7TRX9</accession>
<dbReference type="AlphaFoldDB" id="A0A1I7TRX9"/>
<dbReference type="Pfam" id="PF00646">
    <property type="entry name" value="F-box"/>
    <property type="match status" value="1"/>
</dbReference>
<dbReference type="InterPro" id="IPR040161">
    <property type="entry name" value="FB224"/>
</dbReference>
<organism evidence="2 3">
    <name type="scientific">Caenorhabditis tropicalis</name>
    <dbReference type="NCBI Taxonomy" id="1561998"/>
    <lineage>
        <taxon>Eukaryota</taxon>
        <taxon>Metazoa</taxon>
        <taxon>Ecdysozoa</taxon>
        <taxon>Nematoda</taxon>
        <taxon>Chromadorea</taxon>
        <taxon>Rhabditida</taxon>
        <taxon>Rhabditina</taxon>
        <taxon>Rhabditomorpha</taxon>
        <taxon>Rhabditoidea</taxon>
        <taxon>Rhabditidae</taxon>
        <taxon>Peloderinae</taxon>
        <taxon>Caenorhabditis</taxon>
    </lineage>
</organism>
<reference evidence="3" key="1">
    <citation type="submission" date="2016-11" db="UniProtKB">
        <authorList>
            <consortium name="WormBaseParasite"/>
        </authorList>
    </citation>
    <scope>IDENTIFICATION</scope>
</reference>
<evidence type="ECO:0000259" key="1">
    <source>
        <dbReference type="PROSITE" id="PS50181"/>
    </source>
</evidence>
<dbReference type="Pfam" id="PF01827">
    <property type="entry name" value="FTH"/>
    <property type="match status" value="1"/>
</dbReference>
<sequence>MALPNQKSLLDLPEKFLVRVADKLDFPSQARLRTVCKELGKIVDQAKPSIDALWCDFNKDRNLKLSAKIGIFNNQQGKHDKDVSAEKHYDEEDLEAALDDIENFLKNPRLQLNFFIFYNSISPVVDMQLIEISNALDHQLEVKYLKLGLNGVSLVNFLRKINPNTLKTIGSRGKLEPRDIDRLVQLEQWKKAERIDFKADFSDFSRLSRHFLHFKRVEIEVVSFSIDEMLSMKQFFNQSNKLEVFSIDGRNNLTREGIEFAFGPPVFEFKKDKGFYPHHAPGTYSSFAIQGTKDFFKLGFYESQVILARSDKKSN</sequence>
<name>A0A1I7TRX9_9PELO</name>
<dbReference type="WBParaSite" id="Csp11.Scaffold629.g11166.t1">
    <property type="protein sequence ID" value="Csp11.Scaffold629.g11166.t1"/>
    <property type="gene ID" value="Csp11.Scaffold629.g11166"/>
</dbReference>
<proteinExistence type="predicted"/>
<dbReference type="GO" id="GO:0045087">
    <property type="term" value="P:innate immune response"/>
    <property type="evidence" value="ECO:0007669"/>
    <property type="project" value="TreeGrafter"/>
</dbReference>
<feature type="domain" description="F-box" evidence="1">
    <location>
        <begin position="6"/>
        <end position="57"/>
    </location>
</feature>
<keyword evidence="2" id="KW-1185">Reference proteome</keyword>
<dbReference type="Proteomes" id="UP000095282">
    <property type="component" value="Unplaced"/>
</dbReference>